<keyword evidence="10" id="KW-0238">DNA-binding</keyword>
<evidence type="ECO:0000256" key="7">
    <source>
        <dbReference type="ARBA" id="ARBA00022759"/>
    </source>
</evidence>
<evidence type="ECO:0000256" key="2">
    <source>
        <dbReference type="ARBA" id="ARBA00008598"/>
    </source>
</evidence>
<name>A0A382S4C9_9ZZZZ</name>
<keyword evidence="9" id="KW-0067">ATP-binding</keyword>
<dbReference type="PANTHER" id="PTHR30195:SF15">
    <property type="entry name" value="TYPE I RESTRICTION ENZYME HINDI ENDONUCLEASE SUBUNIT"/>
    <property type="match status" value="1"/>
</dbReference>
<dbReference type="GO" id="GO:0009307">
    <property type="term" value="P:DNA restriction-modification system"/>
    <property type="evidence" value="ECO:0007669"/>
    <property type="project" value="UniProtKB-KW"/>
</dbReference>
<protein>
    <recommendedName>
        <fullName evidence="3">type I site-specific deoxyribonuclease</fullName>
        <ecNumber evidence="3">3.1.21.3</ecNumber>
    </recommendedName>
</protein>
<evidence type="ECO:0000259" key="11">
    <source>
        <dbReference type="Pfam" id="PF04313"/>
    </source>
</evidence>
<reference evidence="12" key="1">
    <citation type="submission" date="2018-05" db="EMBL/GenBank/DDBJ databases">
        <authorList>
            <person name="Lanie J.A."/>
            <person name="Ng W.-L."/>
            <person name="Kazmierczak K.M."/>
            <person name="Andrzejewski T.M."/>
            <person name="Davidsen T.M."/>
            <person name="Wayne K.J."/>
            <person name="Tettelin H."/>
            <person name="Glass J.I."/>
            <person name="Rusch D."/>
            <person name="Podicherti R."/>
            <person name="Tsui H.-C.T."/>
            <person name="Winkler M.E."/>
        </authorList>
    </citation>
    <scope>NUCLEOTIDE SEQUENCE</scope>
</reference>
<dbReference type="InterPro" id="IPR051268">
    <property type="entry name" value="Type-I_R_enzyme_R_subunit"/>
</dbReference>
<keyword evidence="6" id="KW-0680">Restriction system</keyword>
<dbReference type="PANTHER" id="PTHR30195">
    <property type="entry name" value="TYPE I SITE-SPECIFIC DEOXYRIBONUCLEASE PROTEIN SUBUNIT M AND R"/>
    <property type="match status" value="1"/>
</dbReference>
<dbReference type="Gene3D" id="3.90.1570.50">
    <property type="match status" value="1"/>
</dbReference>
<keyword evidence="4" id="KW-0540">Nuclease</keyword>
<evidence type="ECO:0000256" key="1">
    <source>
        <dbReference type="ARBA" id="ARBA00000851"/>
    </source>
</evidence>
<dbReference type="Pfam" id="PF04313">
    <property type="entry name" value="HSDR_N"/>
    <property type="match status" value="1"/>
</dbReference>
<sequence length="153" mass="17774">MAWFGDLGYQTAVGKDIFDERGNNQEVILWKRLEEALVRVNPGVSQVILNQAIRQFRRALSEEADTVRCNRQFQSMLIEGIPIKKRDGSKTRTVIVRLVDRHNVEANDWLAVNQVEIWNERNQRFPDIVVYLNGLPVSVFELKTFANEEVYLV</sequence>
<keyword evidence="5" id="KW-0547">Nucleotide-binding</keyword>
<dbReference type="GO" id="GO:0009035">
    <property type="term" value="F:type I site-specific deoxyribonuclease activity"/>
    <property type="evidence" value="ECO:0007669"/>
    <property type="project" value="UniProtKB-EC"/>
</dbReference>
<dbReference type="EMBL" id="UINC01126348">
    <property type="protein sequence ID" value="SVD04766.1"/>
    <property type="molecule type" value="Genomic_DNA"/>
</dbReference>
<evidence type="ECO:0000256" key="10">
    <source>
        <dbReference type="ARBA" id="ARBA00023125"/>
    </source>
</evidence>
<feature type="non-terminal residue" evidence="12">
    <location>
        <position position="153"/>
    </location>
</feature>
<comment type="similarity">
    <text evidence="2">Belongs to the HsdR family.</text>
</comment>
<evidence type="ECO:0000256" key="3">
    <source>
        <dbReference type="ARBA" id="ARBA00012654"/>
    </source>
</evidence>
<dbReference type="GO" id="GO:0005524">
    <property type="term" value="F:ATP binding"/>
    <property type="evidence" value="ECO:0007669"/>
    <property type="project" value="UniProtKB-KW"/>
</dbReference>
<dbReference type="EC" id="3.1.21.3" evidence="3"/>
<comment type="catalytic activity">
    <reaction evidence="1">
        <text>Endonucleolytic cleavage of DNA to give random double-stranded fragments with terminal 5'-phosphates, ATP is simultaneously hydrolyzed.</text>
        <dbReference type="EC" id="3.1.21.3"/>
    </reaction>
</comment>
<gene>
    <name evidence="12" type="ORF">METZ01_LOCUS357620</name>
</gene>
<dbReference type="AlphaFoldDB" id="A0A382S4C9"/>
<keyword evidence="7" id="KW-0255">Endonuclease</keyword>
<proteinExistence type="inferred from homology"/>
<keyword evidence="8" id="KW-0378">Hydrolase</keyword>
<dbReference type="InterPro" id="IPR007409">
    <property type="entry name" value="Restrct_endonuc_type1_HsdR_N"/>
</dbReference>
<feature type="domain" description="Restriction endonuclease type I HsdR N-terminal" evidence="11">
    <location>
        <begin position="3"/>
        <end position="144"/>
    </location>
</feature>
<evidence type="ECO:0000256" key="6">
    <source>
        <dbReference type="ARBA" id="ARBA00022747"/>
    </source>
</evidence>
<organism evidence="12">
    <name type="scientific">marine metagenome</name>
    <dbReference type="NCBI Taxonomy" id="408172"/>
    <lineage>
        <taxon>unclassified sequences</taxon>
        <taxon>metagenomes</taxon>
        <taxon>ecological metagenomes</taxon>
    </lineage>
</organism>
<evidence type="ECO:0000256" key="5">
    <source>
        <dbReference type="ARBA" id="ARBA00022741"/>
    </source>
</evidence>
<evidence type="ECO:0000256" key="8">
    <source>
        <dbReference type="ARBA" id="ARBA00022801"/>
    </source>
</evidence>
<evidence type="ECO:0000256" key="9">
    <source>
        <dbReference type="ARBA" id="ARBA00022840"/>
    </source>
</evidence>
<evidence type="ECO:0000256" key="4">
    <source>
        <dbReference type="ARBA" id="ARBA00022722"/>
    </source>
</evidence>
<dbReference type="CDD" id="cd22332">
    <property type="entry name" value="HsdR_N"/>
    <property type="match status" value="1"/>
</dbReference>
<dbReference type="GO" id="GO:0003677">
    <property type="term" value="F:DNA binding"/>
    <property type="evidence" value="ECO:0007669"/>
    <property type="project" value="UniProtKB-KW"/>
</dbReference>
<accession>A0A382S4C9</accession>
<evidence type="ECO:0000313" key="12">
    <source>
        <dbReference type="EMBL" id="SVD04766.1"/>
    </source>
</evidence>